<evidence type="ECO:0000313" key="1">
    <source>
        <dbReference type="EMBL" id="ASR80149.1"/>
    </source>
</evidence>
<gene>
    <name evidence="1" type="ORF">SEA_CORREA_91</name>
</gene>
<accession>A0A222Z6L4</accession>
<dbReference type="Proteomes" id="UP000221630">
    <property type="component" value="Segment"/>
</dbReference>
<proteinExistence type="predicted"/>
<name>A0A222Z6L4_9CAUD</name>
<reference evidence="1 2" key="1">
    <citation type="submission" date="2017-06" db="EMBL/GenBank/DDBJ databases">
        <authorList>
            <person name="Correa A."/>
            <person name="Dunbar D."/>
            <person name="Schaff J.E."/>
            <person name="Dashiell C.L."/>
            <person name="Macialek J.A."/>
            <person name="Klyczek K."/>
            <person name="Bradley K.W."/>
            <person name="Asai D.J."/>
            <person name="Bowman C.A."/>
            <person name="Russell D.A."/>
            <person name="Pope W.H."/>
            <person name="Jacobs-Sera D."/>
            <person name="Hendrix R.W."/>
            <person name="Hatfull G.F."/>
        </authorList>
    </citation>
    <scope>NUCLEOTIDE SEQUENCE [LARGE SCALE GENOMIC DNA]</scope>
</reference>
<dbReference type="EMBL" id="MF189171">
    <property type="protein sequence ID" value="ASR80149.1"/>
    <property type="molecule type" value="Genomic_DNA"/>
</dbReference>
<organism evidence="1 2">
    <name type="scientific">Arthrobacter phage Correa</name>
    <dbReference type="NCBI Taxonomy" id="2024275"/>
    <lineage>
        <taxon>Viruses</taxon>
        <taxon>Duplodnaviria</taxon>
        <taxon>Heunggongvirae</taxon>
        <taxon>Uroviricota</taxon>
        <taxon>Caudoviricetes</taxon>
        <taxon>Mudcatvirus</taxon>
        <taxon>Mudcatvirus correa</taxon>
    </lineage>
</organism>
<protein>
    <submittedName>
        <fullName evidence="1">Uncharacterized protein</fullName>
    </submittedName>
</protein>
<keyword evidence="2" id="KW-1185">Reference proteome</keyword>
<evidence type="ECO:0000313" key="2">
    <source>
        <dbReference type="Proteomes" id="UP000221630"/>
    </source>
</evidence>
<sequence length="80" mass="8958">MSEFAKVTITVETSDSVLTIVIPKADNVRFDEITWPPATVDDRPIGHPPVTSTSVDLHMVARYDEETNMILSKEQKSIEN</sequence>